<proteinExistence type="predicted"/>
<evidence type="ECO:0000313" key="2">
    <source>
        <dbReference type="EMBL" id="SFI47325.1"/>
    </source>
</evidence>
<dbReference type="OrthoDB" id="3173919at2"/>
<protein>
    <submittedName>
        <fullName evidence="2">SdpI/YhfL protein family protein</fullName>
    </submittedName>
</protein>
<feature type="transmembrane region" description="Helical" evidence="1">
    <location>
        <begin position="6"/>
        <end position="25"/>
    </location>
</feature>
<keyword evidence="3" id="KW-1185">Reference proteome</keyword>
<sequence length="109" mass="12846">MAENIQNILIFDLSIFSVILLFYFYKPKEINYMIGYRTKLSMKNEKNWEFAQSFFTKKWIITIPIILITQIPVIFGVYPKSILIISGVQFTILSVYAIIITEKELKKLN</sequence>
<dbReference type="AlphaFoldDB" id="A0A1I3IH12"/>
<keyword evidence="1" id="KW-0812">Transmembrane</keyword>
<dbReference type="STRING" id="1125876.SAMN05443292_2609"/>
<keyword evidence="1" id="KW-0472">Membrane</keyword>
<dbReference type="Proteomes" id="UP000198931">
    <property type="component" value="Unassembled WGS sequence"/>
</dbReference>
<evidence type="ECO:0000256" key="1">
    <source>
        <dbReference type="SAM" id="Phobius"/>
    </source>
</evidence>
<keyword evidence="1" id="KW-1133">Transmembrane helix</keyword>
<reference evidence="2 3" key="1">
    <citation type="submission" date="2016-10" db="EMBL/GenBank/DDBJ databases">
        <authorList>
            <person name="de Groot N.N."/>
        </authorList>
    </citation>
    <scope>NUCLEOTIDE SEQUENCE [LARGE SCALE GENOMIC DNA]</scope>
    <source>
        <strain evidence="2 3">DSM 26000</strain>
    </source>
</reference>
<dbReference type="EMBL" id="FOQT01000005">
    <property type="protein sequence ID" value="SFI47325.1"/>
    <property type="molecule type" value="Genomic_DNA"/>
</dbReference>
<evidence type="ECO:0000313" key="3">
    <source>
        <dbReference type="Proteomes" id="UP000198931"/>
    </source>
</evidence>
<feature type="transmembrane region" description="Helical" evidence="1">
    <location>
        <begin position="84"/>
        <end position="101"/>
    </location>
</feature>
<accession>A0A1I3IH12</accession>
<dbReference type="Pfam" id="PF13630">
    <property type="entry name" value="SdpI"/>
    <property type="match status" value="1"/>
</dbReference>
<name>A0A1I3IH12_9FLAO</name>
<dbReference type="RefSeq" id="WP_090081599.1">
    <property type="nucleotide sequence ID" value="NZ_FOQT01000005.1"/>
</dbReference>
<gene>
    <name evidence="2" type="ORF">SAMN05443292_2609</name>
</gene>
<organism evidence="2 3">
    <name type="scientific">Halpernia frigidisoli</name>
    <dbReference type="NCBI Taxonomy" id="1125876"/>
    <lineage>
        <taxon>Bacteria</taxon>
        <taxon>Pseudomonadati</taxon>
        <taxon>Bacteroidota</taxon>
        <taxon>Flavobacteriia</taxon>
        <taxon>Flavobacteriales</taxon>
        <taxon>Weeksellaceae</taxon>
        <taxon>Chryseobacterium group</taxon>
        <taxon>Halpernia</taxon>
    </lineage>
</organism>
<feature type="transmembrane region" description="Helical" evidence="1">
    <location>
        <begin position="59"/>
        <end position="78"/>
    </location>
</feature>
<dbReference type="InterPro" id="IPR025962">
    <property type="entry name" value="SdpI/YhfL"/>
</dbReference>